<dbReference type="PROSITE" id="PS51192">
    <property type="entry name" value="HELICASE_ATP_BIND_1"/>
    <property type="match status" value="1"/>
</dbReference>
<comment type="similarity">
    <text evidence="1">Belongs to the helicase family. RecQ subfamily.</text>
</comment>
<comment type="caution">
    <text evidence="7">The sequence shown here is derived from an EMBL/GenBank/DDBJ whole genome shotgun (WGS) entry which is preliminary data.</text>
</comment>
<feature type="domain" description="Helicase ATP-binding" evidence="6">
    <location>
        <begin position="54"/>
        <end position="254"/>
    </location>
</feature>
<dbReference type="Proteomes" id="UP001150925">
    <property type="component" value="Unassembled WGS sequence"/>
</dbReference>
<keyword evidence="8" id="KW-1185">Reference proteome</keyword>
<proteinExistence type="inferred from homology"/>
<dbReference type="InterPro" id="IPR011545">
    <property type="entry name" value="DEAD/DEAH_box_helicase_dom"/>
</dbReference>
<organism evidence="7 8">
    <name type="scientific">Dispira parvispora</name>
    <dbReference type="NCBI Taxonomy" id="1520584"/>
    <lineage>
        <taxon>Eukaryota</taxon>
        <taxon>Fungi</taxon>
        <taxon>Fungi incertae sedis</taxon>
        <taxon>Zoopagomycota</taxon>
        <taxon>Kickxellomycotina</taxon>
        <taxon>Dimargaritomycetes</taxon>
        <taxon>Dimargaritales</taxon>
        <taxon>Dimargaritaceae</taxon>
        <taxon>Dispira</taxon>
    </lineage>
</organism>
<dbReference type="Pfam" id="PF00270">
    <property type="entry name" value="DEAD"/>
    <property type="match status" value="1"/>
</dbReference>
<name>A0A9W8E649_9FUNG</name>
<dbReference type="GO" id="GO:0003677">
    <property type="term" value="F:DNA binding"/>
    <property type="evidence" value="ECO:0007669"/>
    <property type="project" value="UniProtKB-KW"/>
</dbReference>
<dbReference type="GO" id="GO:0000724">
    <property type="term" value="P:double-strand break repair via homologous recombination"/>
    <property type="evidence" value="ECO:0007669"/>
    <property type="project" value="TreeGrafter"/>
</dbReference>
<dbReference type="InterPro" id="IPR014001">
    <property type="entry name" value="Helicase_ATP-bd"/>
</dbReference>
<dbReference type="Gene3D" id="3.40.50.300">
    <property type="entry name" value="P-loop containing nucleotide triphosphate hydrolases"/>
    <property type="match status" value="1"/>
</dbReference>
<dbReference type="GO" id="GO:0005694">
    <property type="term" value="C:chromosome"/>
    <property type="evidence" value="ECO:0007669"/>
    <property type="project" value="TreeGrafter"/>
</dbReference>
<evidence type="ECO:0000256" key="5">
    <source>
        <dbReference type="ARBA" id="ARBA00034808"/>
    </source>
</evidence>
<evidence type="ECO:0000256" key="2">
    <source>
        <dbReference type="ARBA" id="ARBA00023125"/>
    </source>
</evidence>
<keyword evidence="3" id="KW-0413">Isomerase</keyword>
<protein>
    <recommendedName>
        <fullName evidence="5">DNA 3'-5' helicase</fullName>
        <ecNumber evidence="5">5.6.2.4</ecNumber>
    </recommendedName>
</protein>
<keyword evidence="2" id="KW-0238">DNA-binding</keyword>
<dbReference type="EC" id="5.6.2.4" evidence="5"/>
<evidence type="ECO:0000313" key="7">
    <source>
        <dbReference type="EMBL" id="KAJ1961359.1"/>
    </source>
</evidence>
<evidence type="ECO:0000256" key="4">
    <source>
        <dbReference type="ARBA" id="ARBA00034617"/>
    </source>
</evidence>
<dbReference type="SMART" id="SM00487">
    <property type="entry name" value="DEXDc"/>
    <property type="match status" value="1"/>
</dbReference>
<dbReference type="InterPro" id="IPR027417">
    <property type="entry name" value="P-loop_NTPase"/>
</dbReference>
<evidence type="ECO:0000259" key="6">
    <source>
        <dbReference type="PROSITE" id="PS51192"/>
    </source>
</evidence>
<evidence type="ECO:0000256" key="3">
    <source>
        <dbReference type="ARBA" id="ARBA00023235"/>
    </source>
</evidence>
<reference evidence="7" key="1">
    <citation type="submission" date="2022-07" db="EMBL/GenBank/DDBJ databases">
        <title>Phylogenomic reconstructions and comparative analyses of Kickxellomycotina fungi.</title>
        <authorList>
            <person name="Reynolds N.K."/>
            <person name="Stajich J.E."/>
            <person name="Barry K."/>
            <person name="Grigoriev I.V."/>
            <person name="Crous P."/>
            <person name="Smith M.E."/>
        </authorList>
    </citation>
    <scope>NUCLEOTIDE SEQUENCE</scope>
    <source>
        <strain evidence="7">RSA 1196</strain>
    </source>
</reference>
<dbReference type="PANTHER" id="PTHR13710">
    <property type="entry name" value="DNA HELICASE RECQ FAMILY MEMBER"/>
    <property type="match status" value="1"/>
</dbReference>
<dbReference type="GO" id="GO:0005737">
    <property type="term" value="C:cytoplasm"/>
    <property type="evidence" value="ECO:0007669"/>
    <property type="project" value="TreeGrafter"/>
</dbReference>
<dbReference type="AlphaFoldDB" id="A0A9W8E649"/>
<dbReference type="SUPFAM" id="SSF52540">
    <property type="entry name" value="P-loop containing nucleoside triphosphate hydrolases"/>
    <property type="match status" value="1"/>
</dbReference>
<dbReference type="GO" id="GO:0043138">
    <property type="term" value="F:3'-5' DNA helicase activity"/>
    <property type="evidence" value="ECO:0007669"/>
    <property type="project" value="UniProtKB-EC"/>
</dbReference>
<sequence>MSGDPADCNVSSSAESAASKWYGGTQFPWTDKLREKARTVWGFQDFRPLQLPVMNAVLSNETVFVMMPSLGGKSLCYQLPALLQPGVTLVISPYNSLIDDQVMDLTSFGIKPILLANYDVRSDLMLTRTQLYQLLKENFPKQRKPNKKAKVEESEPPHAPSYMVYMTPDALGKQQSGGALIKKLRNLGVLNRIVIDECQSASKQTWGTLSGPLVAAQILCQHTKDVPFTFLTSACSLSAMYENLYRYDLPGPSSRVSVDPTG</sequence>
<dbReference type="OrthoDB" id="10261556at2759"/>
<gene>
    <name evidence="7" type="ORF">IWQ62_003895</name>
</gene>
<dbReference type="EMBL" id="JANBPY010001152">
    <property type="protein sequence ID" value="KAJ1961359.1"/>
    <property type="molecule type" value="Genomic_DNA"/>
</dbReference>
<dbReference type="GO" id="GO:0009378">
    <property type="term" value="F:four-way junction helicase activity"/>
    <property type="evidence" value="ECO:0007669"/>
    <property type="project" value="TreeGrafter"/>
</dbReference>
<dbReference type="GO" id="GO:0005524">
    <property type="term" value="F:ATP binding"/>
    <property type="evidence" value="ECO:0007669"/>
    <property type="project" value="InterPro"/>
</dbReference>
<comment type="catalytic activity">
    <reaction evidence="4">
        <text>Couples ATP hydrolysis with the unwinding of duplex DNA by translocating in the 3'-5' direction.</text>
        <dbReference type="EC" id="5.6.2.4"/>
    </reaction>
</comment>
<dbReference type="PANTHER" id="PTHR13710:SF105">
    <property type="entry name" value="ATP-DEPENDENT DNA HELICASE Q1"/>
    <property type="match status" value="1"/>
</dbReference>
<feature type="non-terminal residue" evidence="7">
    <location>
        <position position="262"/>
    </location>
</feature>
<evidence type="ECO:0000313" key="8">
    <source>
        <dbReference type="Proteomes" id="UP001150925"/>
    </source>
</evidence>
<accession>A0A9W8E649</accession>
<evidence type="ECO:0000256" key="1">
    <source>
        <dbReference type="ARBA" id="ARBA00005446"/>
    </source>
</evidence>